<evidence type="ECO:0000313" key="2">
    <source>
        <dbReference type="Proteomes" id="UP000274131"/>
    </source>
</evidence>
<proteinExistence type="predicted"/>
<sequence length="90" mass="10554">MRSITEANGGKRPPSAADLPLRREAATNRLLVEIAQFAAFPHLVWAIWCFKQAEDFPIDASEHDFYEDGFDRMALYYKRKSDMLRYLKRE</sequence>
<evidence type="ECO:0000313" key="3">
    <source>
        <dbReference type="WBParaSite" id="EVEC_0001021001-mRNA-1"/>
    </source>
</evidence>
<dbReference type="AlphaFoldDB" id="A0A0N4VHA9"/>
<dbReference type="EMBL" id="UXUI01010137">
    <property type="protein sequence ID" value="VDD94804.1"/>
    <property type="molecule type" value="Genomic_DNA"/>
</dbReference>
<dbReference type="Proteomes" id="UP000274131">
    <property type="component" value="Unassembled WGS sequence"/>
</dbReference>
<dbReference type="STRING" id="51028.A0A0N4VHA9"/>
<keyword evidence="2" id="KW-1185">Reference proteome</keyword>
<protein>
    <submittedName>
        <fullName evidence="1 3">Uncharacterized protein</fullName>
    </submittedName>
</protein>
<reference evidence="1 2" key="2">
    <citation type="submission" date="2018-10" db="EMBL/GenBank/DDBJ databases">
        <authorList>
            <consortium name="Pathogen Informatics"/>
        </authorList>
    </citation>
    <scope>NUCLEOTIDE SEQUENCE [LARGE SCALE GENOMIC DNA]</scope>
</reference>
<evidence type="ECO:0000313" key="1">
    <source>
        <dbReference type="EMBL" id="VDD94804.1"/>
    </source>
</evidence>
<reference evidence="3" key="1">
    <citation type="submission" date="2017-02" db="UniProtKB">
        <authorList>
            <consortium name="WormBaseParasite"/>
        </authorList>
    </citation>
    <scope>IDENTIFICATION</scope>
</reference>
<dbReference type="Gene3D" id="3.90.1200.10">
    <property type="match status" value="1"/>
</dbReference>
<accession>A0A0N4VHA9</accession>
<organism evidence="3">
    <name type="scientific">Enterobius vermicularis</name>
    <name type="common">Human pinworm</name>
    <dbReference type="NCBI Taxonomy" id="51028"/>
    <lineage>
        <taxon>Eukaryota</taxon>
        <taxon>Metazoa</taxon>
        <taxon>Ecdysozoa</taxon>
        <taxon>Nematoda</taxon>
        <taxon>Chromadorea</taxon>
        <taxon>Rhabditida</taxon>
        <taxon>Spirurina</taxon>
        <taxon>Oxyuridomorpha</taxon>
        <taxon>Oxyuroidea</taxon>
        <taxon>Oxyuridae</taxon>
        <taxon>Enterobius</taxon>
    </lineage>
</organism>
<name>A0A0N4VHA9_ENTVE</name>
<gene>
    <name evidence="1" type="ORF">EVEC_LOCUS9555</name>
</gene>
<dbReference type="OrthoDB" id="3649325at2759"/>
<dbReference type="SUPFAM" id="SSF56112">
    <property type="entry name" value="Protein kinase-like (PK-like)"/>
    <property type="match status" value="1"/>
</dbReference>
<dbReference type="InterPro" id="IPR011009">
    <property type="entry name" value="Kinase-like_dom_sf"/>
</dbReference>
<dbReference type="WBParaSite" id="EVEC_0001021001-mRNA-1">
    <property type="protein sequence ID" value="EVEC_0001021001-mRNA-1"/>
    <property type="gene ID" value="EVEC_0001021001"/>
</dbReference>